<protein>
    <recommendedName>
        <fullName evidence="7">3-methyl-2-oxobutanoate hydroxymethyltransferase</fullName>
        <ecNumber evidence="7">2.1.2.11</ecNumber>
    </recommendedName>
    <alternativeName>
        <fullName evidence="7">Ketopantoate hydroxymethyltransferase</fullName>
        <shortName evidence="7">KPHMT</shortName>
    </alternativeName>
</protein>
<dbReference type="InterPro" id="IPR003700">
    <property type="entry name" value="Pantoate_hydroxy_MeTrfase"/>
</dbReference>
<feature type="binding site" evidence="7 9">
    <location>
        <position position="140"/>
    </location>
    <ligand>
        <name>3-methyl-2-oxobutanoate</name>
        <dbReference type="ChEBI" id="CHEBI:11851"/>
    </ligand>
</feature>
<dbReference type="GO" id="GO:0005737">
    <property type="term" value="C:cytoplasm"/>
    <property type="evidence" value="ECO:0007669"/>
    <property type="project" value="UniProtKB-SubCell"/>
</dbReference>
<dbReference type="GO" id="GO:0008168">
    <property type="term" value="F:methyltransferase activity"/>
    <property type="evidence" value="ECO:0007669"/>
    <property type="project" value="UniProtKB-KW"/>
</dbReference>
<evidence type="ECO:0000256" key="5">
    <source>
        <dbReference type="ARBA" id="ARBA00022679"/>
    </source>
</evidence>
<dbReference type="SUPFAM" id="SSF51621">
    <property type="entry name" value="Phosphoenolpyruvate/pyruvate domain"/>
    <property type="match status" value="1"/>
</dbReference>
<feature type="binding site" evidence="7 9">
    <location>
        <position position="110"/>
    </location>
    <ligand>
        <name>3-methyl-2-oxobutanoate</name>
        <dbReference type="ChEBI" id="CHEBI:11851"/>
    </ligand>
</feature>
<dbReference type="Proteomes" id="UP000460949">
    <property type="component" value="Unassembled WGS sequence"/>
</dbReference>
<feature type="binding site" evidence="7 10">
    <location>
        <position position="110"/>
    </location>
    <ligand>
        <name>Mg(2+)</name>
        <dbReference type="ChEBI" id="CHEBI:18420"/>
    </ligand>
</feature>
<proteinExistence type="inferred from homology"/>
<evidence type="ECO:0000256" key="9">
    <source>
        <dbReference type="PIRSR" id="PIRSR000388-2"/>
    </source>
</evidence>
<dbReference type="Gene3D" id="3.20.20.60">
    <property type="entry name" value="Phosphoenolpyruvate-binding domains"/>
    <property type="match status" value="1"/>
</dbReference>
<dbReference type="GO" id="GO:0003864">
    <property type="term" value="F:3-methyl-2-oxobutanoate hydroxymethyltransferase activity"/>
    <property type="evidence" value="ECO:0007669"/>
    <property type="project" value="UniProtKB-UniRule"/>
</dbReference>
<dbReference type="GO" id="GO:0015940">
    <property type="term" value="P:pantothenate biosynthetic process"/>
    <property type="evidence" value="ECO:0007669"/>
    <property type="project" value="UniProtKB-UniRule"/>
</dbReference>
<dbReference type="AlphaFoldDB" id="A0A845DQB0"/>
<dbReference type="PANTHER" id="PTHR20881:SF0">
    <property type="entry name" value="3-METHYL-2-OXOBUTANOATE HYDROXYMETHYLTRANSFERASE"/>
    <property type="match status" value="1"/>
</dbReference>
<evidence type="ECO:0000313" key="12">
    <source>
        <dbReference type="Proteomes" id="UP000460949"/>
    </source>
</evidence>
<keyword evidence="7" id="KW-0963">Cytoplasm</keyword>
<feature type="active site" description="Proton acceptor" evidence="7 8">
    <location>
        <position position="209"/>
    </location>
</feature>
<keyword evidence="11" id="KW-0489">Methyltransferase</keyword>
<keyword evidence="7 10" id="KW-0460">Magnesium</keyword>
<comment type="caution">
    <text evidence="11">The sequence shown here is derived from an EMBL/GenBank/DDBJ whole genome shotgun (WGS) entry which is preliminary data.</text>
</comment>
<dbReference type="NCBIfam" id="TIGR00222">
    <property type="entry name" value="panB"/>
    <property type="match status" value="1"/>
</dbReference>
<comment type="catalytic activity">
    <reaction evidence="7">
        <text>(6R)-5,10-methylene-5,6,7,8-tetrahydrofolate + 3-methyl-2-oxobutanoate + H2O = 2-dehydropantoate + (6S)-5,6,7,8-tetrahydrofolate</text>
        <dbReference type="Rhea" id="RHEA:11824"/>
        <dbReference type="ChEBI" id="CHEBI:11561"/>
        <dbReference type="ChEBI" id="CHEBI:11851"/>
        <dbReference type="ChEBI" id="CHEBI:15377"/>
        <dbReference type="ChEBI" id="CHEBI:15636"/>
        <dbReference type="ChEBI" id="CHEBI:57453"/>
        <dbReference type="EC" id="2.1.2.11"/>
    </reaction>
</comment>
<dbReference type="FunFam" id="3.20.20.60:FF:000003">
    <property type="entry name" value="3-methyl-2-oxobutanoate hydroxymethyltransferase"/>
    <property type="match status" value="1"/>
</dbReference>
<evidence type="ECO:0000256" key="1">
    <source>
        <dbReference type="ARBA" id="ARBA00005033"/>
    </source>
</evidence>
<evidence type="ECO:0000256" key="7">
    <source>
        <dbReference type="HAMAP-Rule" id="MF_00156"/>
    </source>
</evidence>
<comment type="subunit">
    <text evidence="3 7">Homodecamer; pentamer of dimers.</text>
</comment>
<keyword evidence="7 10" id="KW-0479">Metal-binding</keyword>
<feature type="binding site" evidence="7 10">
    <location>
        <position position="142"/>
    </location>
    <ligand>
        <name>Mg(2+)</name>
        <dbReference type="ChEBI" id="CHEBI:18420"/>
    </ligand>
</feature>
<evidence type="ECO:0000256" key="3">
    <source>
        <dbReference type="ARBA" id="ARBA00011424"/>
    </source>
</evidence>
<accession>A0A845DQB0</accession>
<dbReference type="InterPro" id="IPR040442">
    <property type="entry name" value="Pyrv_kinase-like_dom_sf"/>
</dbReference>
<comment type="function">
    <text evidence="6 7">Catalyzes the reversible reaction in which hydroxymethyl group from 5,10-methylenetetrahydrofolate is transferred onto alpha-ketoisovalerate to form ketopantoate.</text>
</comment>
<dbReference type="NCBIfam" id="NF001452">
    <property type="entry name" value="PRK00311.1"/>
    <property type="match status" value="1"/>
</dbReference>
<dbReference type="PANTHER" id="PTHR20881">
    <property type="entry name" value="3-METHYL-2-OXOBUTANOATE HYDROXYMETHYLTRANSFERASE"/>
    <property type="match status" value="1"/>
</dbReference>
<dbReference type="PIRSF" id="PIRSF000388">
    <property type="entry name" value="Pantoate_hydroxy_MeTrfase"/>
    <property type="match status" value="1"/>
</dbReference>
<sequence>MVLCVPAELQAKSRNCILLKFIGEKVDILLNKQQFLQMKQDRQKIAMVTSYDYPSAKMAEAAGVDMILVGDSLGMTVLGYDSTIPVTIEDMIHHGKAVHRGAGNTFKVVDMPFMSYHISTAETLSNARRLYQETGAQALKLEGSGDVSRAMAKLVQAGIPVVGHIGLTPQSVNVLGGYKVQGKDKETAARLLEEALEIEEAGAMMLVLECVPRQLASFITEQLSIPTIGIGAGADCDGQVLVYHDILNYGVGRLPKFVKKYTDGNQILGDGITRYVQDVKSGEFPEEKHTFTMNLSGLPKE</sequence>
<reference evidence="11 12" key="1">
    <citation type="submission" date="2019-11" db="EMBL/GenBank/DDBJ databases">
        <title>Genome sequences of 17 halophilic strains isolated from different environments.</title>
        <authorList>
            <person name="Furrow R.E."/>
        </authorList>
    </citation>
    <scope>NUCLEOTIDE SEQUENCE [LARGE SCALE GENOMIC DNA]</scope>
    <source>
        <strain evidence="11 12">22511_23_Filter</strain>
    </source>
</reference>
<dbReference type="EMBL" id="WMET01000001">
    <property type="protein sequence ID" value="MYL19398.1"/>
    <property type="molecule type" value="Genomic_DNA"/>
</dbReference>
<evidence type="ECO:0000256" key="8">
    <source>
        <dbReference type="PIRSR" id="PIRSR000388-1"/>
    </source>
</evidence>
<dbReference type="UniPathway" id="UPA00028">
    <property type="reaction ID" value="UER00003"/>
</dbReference>
<gene>
    <name evidence="7 11" type="primary">panB</name>
    <name evidence="11" type="ORF">GLW04_05810</name>
</gene>
<dbReference type="CDD" id="cd06557">
    <property type="entry name" value="KPHMT-like"/>
    <property type="match status" value="1"/>
</dbReference>
<organism evidence="11 12">
    <name type="scientific">Halobacillus litoralis</name>
    <dbReference type="NCBI Taxonomy" id="45668"/>
    <lineage>
        <taxon>Bacteria</taxon>
        <taxon>Bacillati</taxon>
        <taxon>Bacillota</taxon>
        <taxon>Bacilli</taxon>
        <taxon>Bacillales</taxon>
        <taxon>Bacillaceae</taxon>
        <taxon>Halobacillus</taxon>
    </lineage>
</organism>
<evidence type="ECO:0000256" key="4">
    <source>
        <dbReference type="ARBA" id="ARBA00022655"/>
    </source>
</evidence>
<dbReference type="InterPro" id="IPR015813">
    <property type="entry name" value="Pyrv/PenolPyrv_kinase-like_dom"/>
</dbReference>
<evidence type="ECO:0000256" key="6">
    <source>
        <dbReference type="ARBA" id="ARBA00056497"/>
    </source>
</evidence>
<feature type="binding site" evidence="7 9">
    <location>
        <begin position="71"/>
        <end position="72"/>
    </location>
    <ligand>
        <name>3-methyl-2-oxobutanoate</name>
        <dbReference type="ChEBI" id="CHEBI:11851"/>
    </ligand>
</feature>
<dbReference type="EC" id="2.1.2.11" evidence="7"/>
<evidence type="ECO:0000256" key="10">
    <source>
        <dbReference type="PIRSR" id="PIRSR000388-3"/>
    </source>
</evidence>
<dbReference type="GO" id="GO:0000287">
    <property type="term" value="F:magnesium ion binding"/>
    <property type="evidence" value="ECO:0007669"/>
    <property type="project" value="TreeGrafter"/>
</dbReference>
<dbReference type="HAMAP" id="MF_00156">
    <property type="entry name" value="PanB"/>
    <property type="match status" value="1"/>
</dbReference>
<evidence type="ECO:0000313" key="11">
    <source>
        <dbReference type="EMBL" id="MYL19398.1"/>
    </source>
</evidence>
<comment type="similarity">
    <text evidence="2 7">Belongs to the PanB family.</text>
</comment>
<keyword evidence="4 7" id="KW-0566">Pantothenate biosynthesis</keyword>
<dbReference type="Pfam" id="PF02548">
    <property type="entry name" value="Pantoate_transf"/>
    <property type="match status" value="1"/>
</dbReference>
<comment type="pathway">
    <text evidence="1 7">Cofactor biosynthesis; (R)-pantothenate biosynthesis; (R)-pantoate from 3-methyl-2-oxobutanoate: step 1/2.</text>
</comment>
<name>A0A845DQB0_9BACI</name>
<dbReference type="GO" id="GO:0032259">
    <property type="term" value="P:methylation"/>
    <property type="evidence" value="ECO:0007669"/>
    <property type="project" value="UniProtKB-KW"/>
</dbReference>
<feature type="binding site" evidence="7 10">
    <location>
        <position position="71"/>
    </location>
    <ligand>
        <name>Mg(2+)</name>
        <dbReference type="ChEBI" id="CHEBI:18420"/>
    </ligand>
</feature>
<comment type="subcellular location">
    <subcellularLocation>
        <location evidence="7">Cytoplasm</location>
    </subcellularLocation>
</comment>
<keyword evidence="5 7" id="KW-0808">Transferase</keyword>
<comment type="cofactor">
    <cofactor evidence="7 10">
        <name>Mg(2+)</name>
        <dbReference type="ChEBI" id="CHEBI:18420"/>
    </cofactor>
    <text evidence="7 10">Binds 1 Mg(2+) ion per subunit.</text>
</comment>
<evidence type="ECO:0000256" key="2">
    <source>
        <dbReference type="ARBA" id="ARBA00008676"/>
    </source>
</evidence>